<sequence>MAVVSASVSLRRALLGRRAVATPAISASRVLSRLLSIHEDASTGSNSGHTAWISLL</sequence>
<evidence type="ECO:0000313" key="2">
    <source>
        <dbReference type="Proteomes" id="UP000234681"/>
    </source>
</evidence>
<dbReference type="EMBL" id="CH473954">
    <property type="protein sequence ID" value="EDL77450.1"/>
    <property type="molecule type" value="Genomic_DNA"/>
</dbReference>
<organism evidence="1 2">
    <name type="scientific">Rattus norvegicus</name>
    <name type="common">Rat</name>
    <dbReference type="NCBI Taxonomy" id="10116"/>
    <lineage>
        <taxon>Eukaryota</taxon>
        <taxon>Metazoa</taxon>
        <taxon>Chordata</taxon>
        <taxon>Craniata</taxon>
        <taxon>Vertebrata</taxon>
        <taxon>Euteleostomi</taxon>
        <taxon>Mammalia</taxon>
        <taxon>Eutheria</taxon>
        <taxon>Euarchontoglires</taxon>
        <taxon>Glires</taxon>
        <taxon>Rodentia</taxon>
        <taxon>Myomorpha</taxon>
        <taxon>Muroidea</taxon>
        <taxon>Muridae</taxon>
        <taxon>Murinae</taxon>
        <taxon>Rattus</taxon>
    </lineage>
</organism>
<protein>
    <submittedName>
        <fullName evidence="1">RCG25103</fullName>
    </submittedName>
</protein>
<reference evidence="1 2" key="1">
    <citation type="submission" date="2005-09" db="EMBL/GenBank/DDBJ databases">
        <authorList>
            <person name="Mural R.J."/>
            <person name="Li P.W."/>
            <person name="Adams M.D."/>
            <person name="Amanatides P.G."/>
            <person name="Baden-Tillson H."/>
            <person name="Barnstead M."/>
            <person name="Chin S.H."/>
            <person name="Dew I."/>
            <person name="Evans C.A."/>
            <person name="Ferriera S."/>
            <person name="Flanigan M."/>
            <person name="Fosler C."/>
            <person name="Glodek A."/>
            <person name="Gu Z."/>
            <person name="Holt R.A."/>
            <person name="Jennings D."/>
            <person name="Kraft C.L."/>
            <person name="Lu F."/>
            <person name="Nguyen T."/>
            <person name="Nusskern D.R."/>
            <person name="Pfannkoch C.M."/>
            <person name="Sitter C."/>
            <person name="Sutton G.G."/>
            <person name="Venter J.C."/>
            <person name="Wang Z."/>
            <person name="Woodage T."/>
            <person name="Zheng X.H."/>
            <person name="Zhong F."/>
        </authorList>
    </citation>
    <scope>NUCLEOTIDE SEQUENCE [LARGE SCALE GENOMIC DNA]</scope>
    <source>
        <strain>BN</strain>
        <strain evidence="2">Sprague-Dawley</strain>
    </source>
</reference>
<name>A6I2C7_RAT</name>
<dbReference type="AlphaFoldDB" id="A6I2C7"/>
<accession>A6I2C7</accession>
<gene>
    <name evidence="1" type="ORF">rCG_25103</name>
</gene>
<dbReference type="Proteomes" id="UP000234681">
    <property type="component" value="Chromosome 8"/>
</dbReference>
<proteinExistence type="predicted"/>
<evidence type="ECO:0000313" key="1">
    <source>
        <dbReference type="EMBL" id="EDL77450.1"/>
    </source>
</evidence>